<sequence>MNLFIERVFYILLIIDLTLCCSCNPKTINTEDNNIEKRDIEVTQTTEPNIILMKLKKGDDNVASHKFNASDDVTPENMIINEIKNSFDEQHQANESLNFIMKPEFDVQYNVTEDNEGEECLFLTNGKKIDLDDITDVWRTAYYRTSERLSCFKIHIKKTSAKDLKTIAQKYNDSNGRINWESCLLEIKTDDANDNIGRKHYLQTKNIDQGVFENIILVDDNLGGNSTPVVIEQSPDQWMVFQNLLLMRDCENGEVVVFTRVPHQPKLENVLNALKAFGEETFNGTLACIDEDRIERSVRNILRQVLGRLKVF</sequence>
<reference evidence="3" key="1">
    <citation type="journal article" date="2008" name="Insect Biochem. Mol. Biol.">
        <title>The genome of a lepidopteran model insect, the silkworm Bombyx mori.</title>
        <authorList>
            <consortium name="International Silkworm Genome Consortium"/>
        </authorList>
    </citation>
    <scope>NUCLEOTIDE SEQUENCE [LARGE SCALE GENOMIC DNA]</scope>
    <source>
        <strain evidence="3">p50T</strain>
    </source>
</reference>
<organism evidence="2 3">
    <name type="scientific">Bombyx mori</name>
    <name type="common">Silk moth</name>
    <dbReference type="NCBI Taxonomy" id="7091"/>
    <lineage>
        <taxon>Eukaryota</taxon>
        <taxon>Metazoa</taxon>
        <taxon>Ecdysozoa</taxon>
        <taxon>Arthropoda</taxon>
        <taxon>Hexapoda</taxon>
        <taxon>Insecta</taxon>
        <taxon>Pterygota</taxon>
        <taxon>Neoptera</taxon>
        <taxon>Endopterygota</taxon>
        <taxon>Lepidoptera</taxon>
        <taxon>Glossata</taxon>
        <taxon>Ditrysia</taxon>
        <taxon>Bombycoidea</taxon>
        <taxon>Bombycidae</taxon>
        <taxon>Bombycinae</taxon>
        <taxon>Bombyx</taxon>
    </lineage>
</organism>
<dbReference type="Proteomes" id="UP000005204">
    <property type="component" value="Unassembled WGS sequence"/>
</dbReference>
<reference evidence="2" key="2">
    <citation type="submission" date="2022-06" db="UniProtKB">
        <authorList>
            <consortium name="EnsemblMetazoa"/>
        </authorList>
    </citation>
    <scope>IDENTIFICATION</scope>
    <source>
        <strain evidence="2">p50T (Dazao)</strain>
    </source>
</reference>
<protein>
    <submittedName>
        <fullName evidence="2">Uncharacterized protein</fullName>
    </submittedName>
</protein>
<evidence type="ECO:0000313" key="2">
    <source>
        <dbReference type="EnsemblMetazoa" id="XP_037867695.1"/>
    </source>
</evidence>
<proteinExistence type="predicted"/>
<feature type="chain" id="PRO_5035908131" evidence="1">
    <location>
        <begin position="21"/>
        <end position="312"/>
    </location>
</feature>
<feature type="signal peptide" evidence="1">
    <location>
        <begin position="1"/>
        <end position="20"/>
    </location>
</feature>
<accession>A0A8R2QXF9</accession>
<keyword evidence="1" id="KW-0732">Signal</keyword>
<dbReference type="AlphaFoldDB" id="A0A8R2QXF9"/>
<evidence type="ECO:0000256" key="1">
    <source>
        <dbReference type="SAM" id="SignalP"/>
    </source>
</evidence>
<dbReference type="EnsemblMetazoa" id="XM_038011767.1">
    <property type="protein sequence ID" value="XP_037867695.1"/>
    <property type="gene ID" value="LOC110385968"/>
</dbReference>
<name>A0A8R2QXF9_BOMMO</name>
<dbReference type="SMR" id="A0A8R2QXF9"/>
<keyword evidence="3" id="KW-1185">Reference proteome</keyword>
<evidence type="ECO:0000313" key="3">
    <source>
        <dbReference type="Proteomes" id="UP000005204"/>
    </source>
</evidence>